<dbReference type="OrthoDB" id="3264890at2759"/>
<dbReference type="HOGENOM" id="CLU_554542_0_0_1"/>
<dbReference type="AlphaFoldDB" id="A0A0C3LV70"/>
<organism evidence="2 3">
    <name type="scientific">Tulasnella calospora MUT 4182</name>
    <dbReference type="NCBI Taxonomy" id="1051891"/>
    <lineage>
        <taxon>Eukaryota</taxon>
        <taxon>Fungi</taxon>
        <taxon>Dikarya</taxon>
        <taxon>Basidiomycota</taxon>
        <taxon>Agaricomycotina</taxon>
        <taxon>Agaricomycetes</taxon>
        <taxon>Cantharellales</taxon>
        <taxon>Tulasnellaceae</taxon>
        <taxon>Tulasnella</taxon>
    </lineage>
</organism>
<feature type="compositionally biased region" description="Basic residues" evidence="1">
    <location>
        <begin position="54"/>
        <end position="64"/>
    </location>
</feature>
<accession>A0A0C3LV70</accession>
<keyword evidence="3" id="KW-1185">Reference proteome</keyword>
<feature type="compositionally biased region" description="Polar residues" evidence="1">
    <location>
        <begin position="65"/>
        <end position="75"/>
    </location>
</feature>
<feature type="region of interest" description="Disordered" evidence="1">
    <location>
        <begin position="1"/>
        <end position="82"/>
    </location>
</feature>
<proteinExistence type="predicted"/>
<sequence>MPYTTASDFFYSTQLHSPPSSQSFSQERDEPSASVTPPPIPTSAPSTVIGSSRATKKPPARSRKVTSSISKSTNPKRIITGTGKTAEKHTFHGIDLSEVPFPLSWADVPGLGPVLPGPDPDFLSDQKYSQEASRQARVYDCILAAMMTRRCKNSVEVTVTIAEKQPWRILKTQSPGATASWNQRLLSTRNTVEHLISMAQLPKDRDGYYSITDPLNHELPQRKDKNRPKGKEAHSPKITSYQDSETEATPTPTPSPTSSLYPSMTGFSCSSGVMGRSTPVHASSAAFVADTVRVYYADGNEGIQDSPDRQDALRPAGISEQDELAYFLVLQNLTPTNAQPFETVANVEGYGYPQLSNTSGVFLNQGYPGGFIARPSIASITASSPSPNQPHPIDAVATAGIMVPPYHPSYSYSGGPSFNAPFIGPPLGYDASVGWSESIPVPLIWIACDPNGVSKVPREEPAHGSTCPFHLLTLTRLTLLLRLLSPSLAYIK</sequence>
<evidence type="ECO:0000256" key="1">
    <source>
        <dbReference type="SAM" id="MobiDB-lite"/>
    </source>
</evidence>
<dbReference type="Proteomes" id="UP000054248">
    <property type="component" value="Unassembled WGS sequence"/>
</dbReference>
<feature type="compositionally biased region" description="Basic and acidic residues" evidence="1">
    <location>
        <begin position="215"/>
        <end position="235"/>
    </location>
</feature>
<reference evidence="2 3" key="1">
    <citation type="submission" date="2014-04" db="EMBL/GenBank/DDBJ databases">
        <authorList>
            <consortium name="DOE Joint Genome Institute"/>
            <person name="Kuo A."/>
            <person name="Girlanda M."/>
            <person name="Perotto S."/>
            <person name="Kohler A."/>
            <person name="Nagy L.G."/>
            <person name="Floudas D."/>
            <person name="Copeland A."/>
            <person name="Barry K.W."/>
            <person name="Cichocki N."/>
            <person name="Veneault-Fourrey C."/>
            <person name="LaButti K."/>
            <person name="Lindquist E.A."/>
            <person name="Lipzen A."/>
            <person name="Lundell T."/>
            <person name="Morin E."/>
            <person name="Murat C."/>
            <person name="Sun H."/>
            <person name="Tunlid A."/>
            <person name="Henrissat B."/>
            <person name="Grigoriev I.V."/>
            <person name="Hibbett D.S."/>
            <person name="Martin F."/>
            <person name="Nordberg H.P."/>
            <person name="Cantor M.N."/>
            <person name="Hua S.X."/>
        </authorList>
    </citation>
    <scope>NUCLEOTIDE SEQUENCE [LARGE SCALE GENOMIC DNA]</scope>
    <source>
        <strain evidence="2 3">MUT 4182</strain>
    </source>
</reference>
<evidence type="ECO:0000313" key="3">
    <source>
        <dbReference type="Proteomes" id="UP000054248"/>
    </source>
</evidence>
<reference evidence="3" key="2">
    <citation type="submission" date="2015-01" db="EMBL/GenBank/DDBJ databases">
        <title>Evolutionary Origins and Diversification of the Mycorrhizal Mutualists.</title>
        <authorList>
            <consortium name="DOE Joint Genome Institute"/>
            <consortium name="Mycorrhizal Genomics Consortium"/>
            <person name="Kohler A."/>
            <person name="Kuo A."/>
            <person name="Nagy L.G."/>
            <person name="Floudas D."/>
            <person name="Copeland A."/>
            <person name="Barry K.W."/>
            <person name="Cichocki N."/>
            <person name="Veneault-Fourrey C."/>
            <person name="LaButti K."/>
            <person name="Lindquist E.A."/>
            <person name="Lipzen A."/>
            <person name="Lundell T."/>
            <person name="Morin E."/>
            <person name="Murat C."/>
            <person name="Riley R."/>
            <person name="Ohm R."/>
            <person name="Sun H."/>
            <person name="Tunlid A."/>
            <person name="Henrissat B."/>
            <person name="Grigoriev I.V."/>
            <person name="Hibbett D.S."/>
            <person name="Martin F."/>
        </authorList>
    </citation>
    <scope>NUCLEOTIDE SEQUENCE [LARGE SCALE GENOMIC DNA]</scope>
    <source>
        <strain evidence="3">MUT 4182</strain>
    </source>
</reference>
<gene>
    <name evidence="2" type="ORF">M407DRAFT_210835</name>
</gene>
<feature type="compositionally biased region" description="Polar residues" evidence="1">
    <location>
        <begin position="1"/>
        <end position="25"/>
    </location>
</feature>
<protein>
    <submittedName>
        <fullName evidence="2">Uncharacterized protein</fullName>
    </submittedName>
</protein>
<evidence type="ECO:0000313" key="2">
    <source>
        <dbReference type="EMBL" id="KIO25287.1"/>
    </source>
</evidence>
<dbReference type="EMBL" id="KN823045">
    <property type="protein sequence ID" value="KIO25287.1"/>
    <property type="molecule type" value="Genomic_DNA"/>
</dbReference>
<name>A0A0C3LV70_9AGAM</name>
<feature type="region of interest" description="Disordered" evidence="1">
    <location>
        <begin position="207"/>
        <end position="262"/>
    </location>
</feature>